<keyword evidence="8" id="KW-0969">Cilium</keyword>
<evidence type="ECO:0000313" key="8">
    <source>
        <dbReference type="EMBL" id="MBN4067046.1"/>
    </source>
</evidence>
<keyword evidence="8" id="KW-0282">Flagellum</keyword>
<accession>A0ABS3AQP0</accession>
<dbReference type="Gene3D" id="3.40.50.12790">
    <property type="entry name" value="FHIPEP family, domain 4"/>
    <property type="match status" value="1"/>
</dbReference>
<sequence length="694" mass="76021">MLNLIADKMGMIRRHGDIVLAVAVVGMVLVLIIPMPPVLLDAFLSISIVMAVTTLLLTLYVNEALEFNSFPTLLLFLTLFRLGLNIASTRLILSEAQAGEIIETFGEFVTGGNEIVGVVIFILLTVINFVVITKGAGRVAEVAARFTLDSMPGKQMSIDADLNAGLIDEDEARTRREKITDEADFYGSMDGASKFVRGDAIAGIVITVVNILGGFIIGMAMKGMDWKEAVKTYTVLTIGDGLVTQIPALLISVGAGIIVTRASSKENLAATFSRQIFNNPRVLFVTAMIIVILSFVPGMPMLVMVPIGAVIALYALVLWRAAQKDLQQLDATVTEANPAQARQQGESVEKSLFVDPMEIELGYGLIPIVDETQGGDLLGRITVIRRQVASELGLVVPPIRIRDNMALNPNEYVIKIRGIEVAQGTLYLDSYLAMNPGNVEKPLQGTQTIEPAFGLPATWIAIGQKENADRLGYTVVDTLSVLATHLTEVIHAHAHELLTRQEVQRLIDNAKEFASAVIEELTPQQLNCGQIGKVLQNLLHERVPIRDIATILEKLADHVGQTKDVNVLTEYVRQGLARSISKQYAGDDKKIHAITLDSRVEEMIVESVQKDDYGNHIVLRPSTVAKIVQELHKYVDLATKQGVQPVVLTSSVVRMYFKQLIERNFPRLPVLSYEEIVPEIEIHSLGVMPSEVLM</sequence>
<dbReference type="PRINTS" id="PR00949">
    <property type="entry name" value="TYPE3IMAPROT"/>
</dbReference>
<feature type="transmembrane region" description="Helical" evidence="7">
    <location>
        <begin position="241"/>
        <end position="259"/>
    </location>
</feature>
<gene>
    <name evidence="7 8" type="primary">flhA</name>
    <name evidence="8" type="ORF">JYU14_03080</name>
</gene>
<dbReference type="PROSITE" id="PS00994">
    <property type="entry name" value="FHIPEP"/>
    <property type="match status" value="1"/>
</dbReference>
<feature type="transmembrane region" description="Helical" evidence="7">
    <location>
        <begin position="280"/>
        <end position="296"/>
    </location>
</feature>
<feature type="transmembrane region" description="Helical" evidence="7">
    <location>
        <begin position="200"/>
        <end position="221"/>
    </location>
</feature>
<keyword evidence="5 7" id="KW-1133">Transmembrane helix</keyword>
<keyword evidence="4 7" id="KW-0812">Transmembrane</keyword>
<dbReference type="InterPro" id="IPR042196">
    <property type="entry name" value="FHIPEP_4"/>
</dbReference>
<dbReference type="InterPro" id="IPR042194">
    <property type="entry name" value="FHIPEP_1"/>
</dbReference>
<protein>
    <recommendedName>
        <fullName evidence="7">Flagellar biosynthesis protein FlhA</fullName>
    </recommendedName>
</protein>
<dbReference type="InterPro" id="IPR042193">
    <property type="entry name" value="FHIPEP_3"/>
</dbReference>
<keyword evidence="7" id="KW-1005">Bacterial flagellum biogenesis</keyword>
<dbReference type="Gene3D" id="3.40.30.60">
    <property type="entry name" value="FHIPEP family, domain 1"/>
    <property type="match status" value="1"/>
</dbReference>
<keyword evidence="7" id="KW-0653">Protein transport</keyword>
<dbReference type="PIRSF" id="PIRSF005419">
    <property type="entry name" value="FlhA"/>
    <property type="match status" value="1"/>
</dbReference>
<reference evidence="8 9" key="1">
    <citation type="submission" date="2021-02" db="EMBL/GenBank/DDBJ databases">
        <title>Activity-based single-cell genomes from oceanic crustal fluid captures similar information to metagenomic and metatranscriptomic surveys with orders of magnitude less sampling.</title>
        <authorList>
            <person name="D'Angelo T.S."/>
            <person name="Orcutt B.N."/>
        </authorList>
    </citation>
    <scope>NUCLEOTIDE SEQUENCE [LARGE SCALE GENOMIC DNA]</scope>
    <source>
        <strain evidence="8">AH-315-G07</strain>
    </source>
</reference>
<comment type="similarity">
    <text evidence="2 7">Belongs to the FHIPEP (flagella/HR/invasion proteins export pore) family.</text>
</comment>
<dbReference type="InterPro" id="IPR025505">
    <property type="entry name" value="FHIPEP_CS"/>
</dbReference>
<dbReference type="PANTHER" id="PTHR30161:SF1">
    <property type="entry name" value="FLAGELLAR BIOSYNTHESIS PROTEIN FLHA-RELATED"/>
    <property type="match status" value="1"/>
</dbReference>
<organism evidence="8 9">
    <name type="scientific">Simkania negevensis</name>
    <dbReference type="NCBI Taxonomy" id="83561"/>
    <lineage>
        <taxon>Bacteria</taxon>
        <taxon>Pseudomonadati</taxon>
        <taxon>Chlamydiota</taxon>
        <taxon>Chlamydiia</taxon>
        <taxon>Parachlamydiales</taxon>
        <taxon>Simkaniaceae</taxon>
        <taxon>Simkania</taxon>
    </lineage>
</organism>
<dbReference type="Proteomes" id="UP000722121">
    <property type="component" value="Unassembled WGS sequence"/>
</dbReference>
<proteinExistence type="inferred from homology"/>
<feature type="transmembrane region" description="Helical" evidence="7">
    <location>
        <begin position="73"/>
        <end position="93"/>
    </location>
</feature>
<keyword evidence="9" id="KW-1185">Reference proteome</keyword>
<dbReference type="NCBIfam" id="TIGR01398">
    <property type="entry name" value="FlhA"/>
    <property type="match status" value="1"/>
</dbReference>
<comment type="caution">
    <text evidence="8">The sequence shown here is derived from an EMBL/GenBank/DDBJ whole genome shotgun (WGS) entry which is preliminary data.</text>
</comment>
<evidence type="ECO:0000256" key="5">
    <source>
        <dbReference type="ARBA" id="ARBA00022989"/>
    </source>
</evidence>
<evidence type="ECO:0000256" key="1">
    <source>
        <dbReference type="ARBA" id="ARBA00004651"/>
    </source>
</evidence>
<keyword evidence="7" id="KW-0813">Transport</keyword>
<dbReference type="EMBL" id="JAFITR010000056">
    <property type="protein sequence ID" value="MBN4067046.1"/>
    <property type="molecule type" value="Genomic_DNA"/>
</dbReference>
<evidence type="ECO:0000256" key="3">
    <source>
        <dbReference type="ARBA" id="ARBA00022475"/>
    </source>
</evidence>
<dbReference type="Gene3D" id="1.10.8.540">
    <property type="entry name" value="FHIPEP family, domain 3"/>
    <property type="match status" value="1"/>
</dbReference>
<dbReference type="PANTHER" id="PTHR30161">
    <property type="entry name" value="FLAGELLAR EXPORT PROTEIN, MEMBRANE FLHA SUBUNIT-RELATED"/>
    <property type="match status" value="1"/>
</dbReference>
<evidence type="ECO:0000256" key="6">
    <source>
        <dbReference type="ARBA" id="ARBA00023136"/>
    </source>
</evidence>
<feature type="transmembrane region" description="Helical" evidence="7">
    <location>
        <begin position="113"/>
        <end position="132"/>
    </location>
</feature>
<keyword evidence="6 7" id="KW-0472">Membrane</keyword>
<keyword evidence="3 7" id="KW-1003">Cell membrane</keyword>
<comment type="subcellular location">
    <subcellularLocation>
        <location evidence="1 7">Cell membrane</location>
        <topology evidence="1 7">Multi-pass membrane protein</topology>
    </subcellularLocation>
</comment>
<dbReference type="Pfam" id="PF00771">
    <property type="entry name" value="FHIPEP"/>
    <property type="match status" value="1"/>
</dbReference>
<dbReference type="InterPro" id="IPR006301">
    <property type="entry name" value="FlhA"/>
</dbReference>
<comment type="function">
    <text evidence="7">Required for formation of the rod structure of the flagellar apparatus. Together with FliI and FliH, may constitute the export apparatus of flagellin.</text>
</comment>
<evidence type="ECO:0000256" key="7">
    <source>
        <dbReference type="RuleBase" id="RU364093"/>
    </source>
</evidence>
<evidence type="ECO:0000313" key="9">
    <source>
        <dbReference type="Proteomes" id="UP000722121"/>
    </source>
</evidence>
<keyword evidence="8" id="KW-0966">Cell projection</keyword>
<feature type="transmembrane region" description="Helical" evidence="7">
    <location>
        <begin position="42"/>
        <end position="61"/>
    </location>
</feature>
<name>A0ABS3AQP0_9BACT</name>
<dbReference type="InterPro" id="IPR001712">
    <property type="entry name" value="T3SS_FHIPEP"/>
</dbReference>
<evidence type="ECO:0000256" key="4">
    <source>
        <dbReference type="ARBA" id="ARBA00022692"/>
    </source>
</evidence>
<keyword evidence="7" id="KW-1006">Bacterial flagellum protein export</keyword>
<evidence type="ECO:0000256" key="2">
    <source>
        <dbReference type="ARBA" id="ARBA00008835"/>
    </source>
</evidence>
<feature type="transmembrane region" description="Helical" evidence="7">
    <location>
        <begin position="18"/>
        <end position="36"/>
    </location>
</feature>